<evidence type="ECO:0000256" key="1">
    <source>
        <dbReference type="ARBA" id="ARBA00005988"/>
    </source>
</evidence>
<evidence type="ECO:0000313" key="6">
    <source>
        <dbReference type="Proteomes" id="UP000268469"/>
    </source>
</evidence>
<feature type="domain" description="Peptidase M14" evidence="4">
    <location>
        <begin position="92"/>
        <end position="356"/>
    </location>
</feature>
<dbReference type="PRINTS" id="PR00765">
    <property type="entry name" value="CRBOXYPTASEA"/>
</dbReference>
<dbReference type="InterPro" id="IPR008969">
    <property type="entry name" value="CarboxyPept-like_regulatory"/>
</dbReference>
<dbReference type="PROSITE" id="PS52035">
    <property type="entry name" value="PEPTIDASE_M14"/>
    <property type="match status" value="1"/>
</dbReference>
<evidence type="ECO:0000313" key="5">
    <source>
        <dbReference type="EMBL" id="RKX69967.1"/>
    </source>
</evidence>
<comment type="similarity">
    <text evidence="1 3">Belongs to the peptidase M14 family.</text>
</comment>
<comment type="caution">
    <text evidence="5">The sequence shown here is derived from an EMBL/GenBank/DDBJ whole genome shotgun (WGS) entry which is preliminary data.</text>
</comment>
<dbReference type="GO" id="GO:0006518">
    <property type="term" value="P:peptide metabolic process"/>
    <property type="evidence" value="ECO:0007669"/>
    <property type="project" value="TreeGrafter"/>
</dbReference>
<dbReference type="GO" id="GO:0005615">
    <property type="term" value="C:extracellular space"/>
    <property type="evidence" value="ECO:0007669"/>
    <property type="project" value="TreeGrafter"/>
</dbReference>
<proteinExistence type="inferred from homology"/>
<sequence length="656" mass="74461">MRIFILLFLFSLLLQAGEYDLVKLTDITPGDLKILDRMGVVINEVGDGHLIAEVPKSLLPGLRESGYQLEIIHSDIDDFYRDNYERKGPYSVYLSYTQYRDSMIKMAQTYPHICRLETLGYSHQNRLLLAMKISDNPQVDEVEPALHLEGNIHGNEKITWGVNFLLVGYLLKNYATNPQIKDLIDNREIWIAPMVNPDGYNSSSRYNARWVDLNRNWGWMWGNEYACGSDFFSENESWKFMEHFWRHPFVIYASYHAGTIYISEPWSYSRYLQPPEQNLIRHLSQGYSRYTGYPYGQGSVGMYPINGCTKDYDYGCGGEIGWSIEVCRYKTPPAESIDAIFYGREKDAMLYLIRKAGQGIHGTITDSVTGKPLRALIYVDNKWQSYSCPTNGDFHRFYLPGTYTVTVLAPGYDTKVIPDVTVPSTGDSSVTITVKLVPNPTRPIFATRLIGTKYVTASSNRTYPTKALGPHDNDAYRLDSGKWIVLAFDWPIRNSPGNDFTVYRSQGTGSATVKVSNNWRGPWTTIGTANSGQTQFDLASVGLDSVRYLRLEASSQFYLDAIEGVQVPTVTDNKAKTITGRFSIRPTIVRSSGRFEVIRSIPDQTSLEFYNSLGQKVRVIPIEGRNVKIRADRLTAGVYFVRIPESAHPIRLIVLR</sequence>
<keyword evidence="2" id="KW-0325">Glycoprotein</keyword>
<dbReference type="PROSITE" id="PS00132">
    <property type="entry name" value="CARBOXYPEPT_ZN_1"/>
    <property type="match status" value="1"/>
</dbReference>
<dbReference type="SUPFAM" id="SSF53187">
    <property type="entry name" value="Zn-dependent exopeptidases"/>
    <property type="match status" value="1"/>
</dbReference>
<dbReference type="Gene3D" id="3.40.630.10">
    <property type="entry name" value="Zn peptidases"/>
    <property type="match status" value="1"/>
</dbReference>
<dbReference type="InterPro" id="IPR050753">
    <property type="entry name" value="Peptidase_M14_domain"/>
</dbReference>
<evidence type="ECO:0000256" key="2">
    <source>
        <dbReference type="ARBA" id="ARBA00023180"/>
    </source>
</evidence>
<dbReference type="PANTHER" id="PTHR11532:SF57">
    <property type="entry name" value="CARBOXYPEPTIDASE D, B"/>
    <property type="match status" value="1"/>
</dbReference>
<dbReference type="PANTHER" id="PTHR11532">
    <property type="entry name" value="PROTEASE M14 CARBOXYPEPTIDASE"/>
    <property type="match status" value="1"/>
</dbReference>
<dbReference type="InterPro" id="IPR000834">
    <property type="entry name" value="Peptidase_M14"/>
</dbReference>
<dbReference type="GO" id="GO:0008270">
    <property type="term" value="F:zinc ion binding"/>
    <property type="evidence" value="ECO:0007669"/>
    <property type="project" value="InterPro"/>
</dbReference>
<name>A0A660SGY9_UNCW3</name>
<dbReference type="AlphaFoldDB" id="A0A660SGY9"/>
<dbReference type="SUPFAM" id="SSF49464">
    <property type="entry name" value="Carboxypeptidase regulatory domain-like"/>
    <property type="match status" value="1"/>
</dbReference>
<dbReference type="Proteomes" id="UP000268469">
    <property type="component" value="Unassembled WGS sequence"/>
</dbReference>
<protein>
    <recommendedName>
        <fullName evidence="4">Peptidase M14 domain-containing protein</fullName>
    </recommendedName>
</protein>
<feature type="active site" description="Proton donor/acceptor" evidence="3">
    <location>
        <position position="325"/>
    </location>
</feature>
<reference evidence="5 6" key="1">
    <citation type="submission" date="2018-06" db="EMBL/GenBank/DDBJ databases">
        <title>Extensive metabolic versatility and redundancy in microbially diverse, dynamic hydrothermal sediments.</title>
        <authorList>
            <person name="Dombrowski N."/>
            <person name="Teske A."/>
            <person name="Baker B.J."/>
        </authorList>
    </citation>
    <scope>NUCLEOTIDE SEQUENCE [LARGE SCALE GENOMIC DNA]</scope>
    <source>
        <strain evidence="5">B36_G15</strain>
    </source>
</reference>
<organism evidence="5 6">
    <name type="scientific">candidate division WOR-3 bacterium</name>
    <dbReference type="NCBI Taxonomy" id="2052148"/>
    <lineage>
        <taxon>Bacteria</taxon>
        <taxon>Bacteria division WOR-3</taxon>
    </lineage>
</organism>
<dbReference type="InterPro" id="IPR057246">
    <property type="entry name" value="CARBOXYPEPT_ZN_1"/>
</dbReference>
<dbReference type="SMART" id="SM00631">
    <property type="entry name" value="Zn_pept"/>
    <property type="match status" value="1"/>
</dbReference>
<dbReference type="GO" id="GO:0004181">
    <property type="term" value="F:metallocarboxypeptidase activity"/>
    <property type="evidence" value="ECO:0007669"/>
    <property type="project" value="InterPro"/>
</dbReference>
<gene>
    <name evidence="5" type="ORF">DRP53_06495</name>
</gene>
<dbReference type="EMBL" id="QNBE01000057">
    <property type="protein sequence ID" value="RKX69967.1"/>
    <property type="molecule type" value="Genomic_DNA"/>
</dbReference>
<dbReference type="GO" id="GO:0016485">
    <property type="term" value="P:protein processing"/>
    <property type="evidence" value="ECO:0007669"/>
    <property type="project" value="TreeGrafter"/>
</dbReference>
<accession>A0A660SGY9</accession>
<evidence type="ECO:0000256" key="3">
    <source>
        <dbReference type="PROSITE-ProRule" id="PRU01379"/>
    </source>
</evidence>
<evidence type="ECO:0000259" key="4">
    <source>
        <dbReference type="PROSITE" id="PS52035"/>
    </source>
</evidence>
<dbReference type="Pfam" id="PF00246">
    <property type="entry name" value="Peptidase_M14"/>
    <property type="match status" value="1"/>
</dbReference>
<dbReference type="Pfam" id="PF13620">
    <property type="entry name" value="CarboxypepD_reg"/>
    <property type="match status" value="1"/>
</dbReference>
<dbReference type="Gene3D" id="2.60.40.1120">
    <property type="entry name" value="Carboxypeptidase-like, regulatory domain"/>
    <property type="match status" value="1"/>
</dbReference>